<dbReference type="SUPFAM" id="SSF52172">
    <property type="entry name" value="CheY-like"/>
    <property type="match status" value="1"/>
</dbReference>
<dbReference type="PROSITE" id="PS50110">
    <property type="entry name" value="RESPONSE_REGULATORY"/>
    <property type="match status" value="1"/>
</dbReference>
<protein>
    <submittedName>
        <fullName evidence="3">Response regulator</fullName>
    </submittedName>
</protein>
<feature type="domain" description="Response regulatory" evidence="2">
    <location>
        <begin position="7"/>
        <end position="122"/>
    </location>
</feature>
<dbReference type="Proteomes" id="UP000306918">
    <property type="component" value="Unassembled WGS sequence"/>
</dbReference>
<proteinExistence type="predicted"/>
<dbReference type="InterPro" id="IPR001789">
    <property type="entry name" value="Sig_transdc_resp-reg_receiver"/>
</dbReference>
<name>A0A4S8HIE0_9BACT</name>
<feature type="modified residue" description="4-aspartylphosphate" evidence="1">
    <location>
        <position position="57"/>
    </location>
</feature>
<dbReference type="RefSeq" id="WP_136579419.1">
    <property type="nucleotide sequence ID" value="NZ_STFF01000007.1"/>
</dbReference>
<evidence type="ECO:0000256" key="1">
    <source>
        <dbReference type="PROSITE-ProRule" id="PRU00169"/>
    </source>
</evidence>
<keyword evidence="4" id="KW-1185">Reference proteome</keyword>
<gene>
    <name evidence="3" type="ORF">FAM09_22520</name>
</gene>
<evidence type="ECO:0000313" key="4">
    <source>
        <dbReference type="Proteomes" id="UP000306918"/>
    </source>
</evidence>
<dbReference type="Pfam" id="PF00072">
    <property type="entry name" value="Response_reg"/>
    <property type="match status" value="1"/>
</dbReference>
<evidence type="ECO:0000259" key="2">
    <source>
        <dbReference type="PROSITE" id="PS50110"/>
    </source>
</evidence>
<dbReference type="CDD" id="cd17535">
    <property type="entry name" value="REC_NarL-like"/>
    <property type="match status" value="1"/>
</dbReference>
<dbReference type="PANTHER" id="PTHR43228">
    <property type="entry name" value="TWO-COMPONENT RESPONSE REGULATOR"/>
    <property type="match status" value="1"/>
</dbReference>
<evidence type="ECO:0000313" key="3">
    <source>
        <dbReference type="EMBL" id="THU34775.1"/>
    </source>
</evidence>
<dbReference type="Gene3D" id="3.40.50.2300">
    <property type="match status" value="1"/>
</dbReference>
<accession>A0A4S8HIE0</accession>
<organism evidence="3 4">
    <name type="scientific">Niastella caeni</name>
    <dbReference type="NCBI Taxonomy" id="2569763"/>
    <lineage>
        <taxon>Bacteria</taxon>
        <taxon>Pseudomonadati</taxon>
        <taxon>Bacteroidota</taxon>
        <taxon>Chitinophagia</taxon>
        <taxon>Chitinophagales</taxon>
        <taxon>Chitinophagaceae</taxon>
        <taxon>Niastella</taxon>
    </lineage>
</organism>
<dbReference type="OrthoDB" id="9789181at2"/>
<sequence length="139" mass="16047">MGSDKFTVLVVDDSVKFRQRVTCFLNDRNLHPVLQACNYEEAVNWLIKTKVHLALLDINMPGKSGIELLKLIRSSYPGTKVWMISNHADEYYKQICLSTGADHFFDKSMDFEEIENKTSMICKEIQNQNELNNPSMVTR</sequence>
<dbReference type="AlphaFoldDB" id="A0A4S8HIE0"/>
<dbReference type="InterPro" id="IPR011006">
    <property type="entry name" value="CheY-like_superfamily"/>
</dbReference>
<dbReference type="InterPro" id="IPR052048">
    <property type="entry name" value="ST_Response_Regulator"/>
</dbReference>
<keyword evidence="1" id="KW-0597">Phosphoprotein</keyword>
<dbReference type="EMBL" id="STFF01000007">
    <property type="protein sequence ID" value="THU34775.1"/>
    <property type="molecule type" value="Genomic_DNA"/>
</dbReference>
<dbReference type="PANTHER" id="PTHR43228:SF1">
    <property type="entry name" value="TWO-COMPONENT RESPONSE REGULATOR ARR22"/>
    <property type="match status" value="1"/>
</dbReference>
<dbReference type="SMART" id="SM00448">
    <property type="entry name" value="REC"/>
    <property type="match status" value="1"/>
</dbReference>
<reference evidence="3 4" key="1">
    <citation type="submission" date="2019-04" db="EMBL/GenBank/DDBJ databases">
        <title>Niastella caeni sp. nov., isolated from activated sludge.</title>
        <authorList>
            <person name="Sheng M."/>
        </authorList>
    </citation>
    <scope>NUCLEOTIDE SEQUENCE [LARGE SCALE GENOMIC DNA]</scope>
    <source>
        <strain evidence="3 4">HX-2-15</strain>
    </source>
</reference>
<dbReference type="GO" id="GO:0000160">
    <property type="term" value="P:phosphorelay signal transduction system"/>
    <property type="evidence" value="ECO:0007669"/>
    <property type="project" value="InterPro"/>
</dbReference>
<dbReference type="InterPro" id="IPR058245">
    <property type="entry name" value="NreC/VraR/RcsB-like_REC"/>
</dbReference>
<comment type="caution">
    <text evidence="3">The sequence shown here is derived from an EMBL/GenBank/DDBJ whole genome shotgun (WGS) entry which is preliminary data.</text>
</comment>